<evidence type="ECO:0000313" key="6">
    <source>
        <dbReference type="Proteomes" id="UP000199288"/>
    </source>
</evidence>
<dbReference type="InterPro" id="IPR037171">
    <property type="entry name" value="NagB/RpiA_transferase-like"/>
</dbReference>
<evidence type="ECO:0000313" key="5">
    <source>
        <dbReference type="EMBL" id="SEA53891.1"/>
    </source>
</evidence>
<proteinExistence type="predicted"/>
<dbReference type="PANTHER" id="PTHR30363">
    <property type="entry name" value="HTH-TYPE TRANSCRIPTIONAL REGULATOR SRLR-RELATED"/>
    <property type="match status" value="1"/>
</dbReference>
<dbReference type="AlphaFoldDB" id="A0A1H4C0C9"/>
<dbReference type="Gene3D" id="1.10.10.10">
    <property type="entry name" value="Winged helix-like DNA-binding domain superfamily/Winged helix DNA-binding domain"/>
    <property type="match status" value="1"/>
</dbReference>
<dbReference type="SUPFAM" id="SSF100950">
    <property type="entry name" value="NagB/RpiA/CoA transferase-like"/>
    <property type="match status" value="1"/>
</dbReference>
<organism evidence="5 6">
    <name type="scientific">Bowdeniella nasicola</name>
    <dbReference type="NCBI Taxonomy" id="208480"/>
    <lineage>
        <taxon>Bacteria</taxon>
        <taxon>Bacillati</taxon>
        <taxon>Actinomycetota</taxon>
        <taxon>Actinomycetes</taxon>
        <taxon>Actinomycetales</taxon>
        <taxon>Actinomycetaceae</taxon>
        <taxon>Bowdeniella</taxon>
    </lineage>
</organism>
<dbReference type="PROSITE" id="PS51000">
    <property type="entry name" value="HTH_DEOR_2"/>
    <property type="match status" value="1"/>
</dbReference>
<dbReference type="GO" id="GO:0003700">
    <property type="term" value="F:DNA-binding transcription factor activity"/>
    <property type="evidence" value="ECO:0007669"/>
    <property type="project" value="InterPro"/>
</dbReference>
<dbReference type="PROSITE" id="PS00894">
    <property type="entry name" value="HTH_DEOR_1"/>
    <property type="match status" value="1"/>
</dbReference>
<keyword evidence="3" id="KW-0804">Transcription</keyword>
<dbReference type="Pfam" id="PF00455">
    <property type="entry name" value="DeoRC"/>
    <property type="match status" value="1"/>
</dbReference>
<gene>
    <name evidence="5" type="ORF">SAMN02910418_01824</name>
</gene>
<name>A0A1H4C0C9_9ACTO</name>
<dbReference type="InterPro" id="IPR036390">
    <property type="entry name" value="WH_DNA-bd_sf"/>
</dbReference>
<feature type="domain" description="HTH deoR-type" evidence="4">
    <location>
        <begin position="3"/>
        <end position="58"/>
    </location>
</feature>
<evidence type="ECO:0000256" key="3">
    <source>
        <dbReference type="ARBA" id="ARBA00023163"/>
    </source>
</evidence>
<dbReference type="SMART" id="SM00420">
    <property type="entry name" value="HTH_DEOR"/>
    <property type="match status" value="1"/>
</dbReference>
<dbReference type="RefSeq" id="WP_092565160.1">
    <property type="nucleotide sequence ID" value="NZ_FNQV01000011.1"/>
</dbReference>
<evidence type="ECO:0000256" key="1">
    <source>
        <dbReference type="ARBA" id="ARBA00023015"/>
    </source>
</evidence>
<accession>A0A1H4C0C9</accession>
<dbReference type="InterPro" id="IPR018356">
    <property type="entry name" value="Tscrpt_reg_HTH_DeoR_CS"/>
</dbReference>
<sequence length="259" mass="27236">MNRHDRLASIASHVQRLGNIRVDDVVETYGVSLATARRDLDLLAEQHLLVRTHGGASRAPDSATLPVNFRTGRAAAAKNRIAAAAATVVSPGFVVGLNGGTTTTQVARELAVANLPMPEGQPRLTIATNAVNIAYEMTVRAGIRVVVSGGVARAHTYELTGPLASDFFADLCLDVLFLGVDAIDERGGYATDDREAAVNQSLAAAARQVVVVADAEKLGQRAFARIIPAQRIDTLITDAPASHPTLVALSERGVTIMSV</sequence>
<protein>
    <submittedName>
        <fullName evidence="5">Transcriptional regulator, DeoR family</fullName>
    </submittedName>
</protein>
<dbReference type="InterPro" id="IPR014036">
    <property type="entry name" value="DeoR-like_C"/>
</dbReference>
<keyword evidence="2" id="KW-0238">DNA-binding</keyword>
<dbReference type="GO" id="GO:0003677">
    <property type="term" value="F:DNA binding"/>
    <property type="evidence" value="ECO:0007669"/>
    <property type="project" value="UniProtKB-KW"/>
</dbReference>
<evidence type="ECO:0000256" key="2">
    <source>
        <dbReference type="ARBA" id="ARBA00023125"/>
    </source>
</evidence>
<dbReference type="InterPro" id="IPR001034">
    <property type="entry name" value="DeoR_HTH"/>
</dbReference>
<dbReference type="InterPro" id="IPR036388">
    <property type="entry name" value="WH-like_DNA-bd_sf"/>
</dbReference>
<evidence type="ECO:0000259" key="4">
    <source>
        <dbReference type="PROSITE" id="PS51000"/>
    </source>
</evidence>
<dbReference type="PRINTS" id="PR00037">
    <property type="entry name" value="HTHLACR"/>
</dbReference>
<dbReference type="PANTHER" id="PTHR30363:SF44">
    <property type="entry name" value="AGA OPERON TRANSCRIPTIONAL REPRESSOR-RELATED"/>
    <property type="match status" value="1"/>
</dbReference>
<dbReference type="OrthoDB" id="7688673at2"/>
<dbReference type="InterPro" id="IPR050313">
    <property type="entry name" value="Carb_Metab_HTH_regulators"/>
</dbReference>
<dbReference type="Gene3D" id="3.40.50.1360">
    <property type="match status" value="1"/>
</dbReference>
<dbReference type="SUPFAM" id="SSF46785">
    <property type="entry name" value="Winged helix' DNA-binding domain"/>
    <property type="match status" value="1"/>
</dbReference>
<dbReference type="SMART" id="SM01134">
    <property type="entry name" value="DeoRC"/>
    <property type="match status" value="1"/>
</dbReference>
<dbReference type="EMBL" id="FNQV01000011">
    <property type="protein sequence ID" value="SEA53891.1"/>
    <property type="molecule type" value="Genomic_DNA"/>
</dbReference>
<dbReference type="Proteomes" id="UP000199288">
    <property type="component" value="Unassembled WGS sequence"/>
</dbReference>
<reference evidence="6" key="1">
    <citation type="submission" date="2016-10" db="EMBL/GenBank/DDBJ databases">
        <authorList>
            <person name="Varghese N."/>
            <person name="Submissions S."/>
        </authorList>
    </citation>
    <scope>NUCLEOTIDE SEQUENCE [LARGE SCALE GENOMIC DNA]</scope>
    <source>
        <strain evidence="6">KPR-1</strain>
    </source>
</reference>
<keyword evidence="1" id="KW-0805">Transcription regulation</keyword>
<dbReference type="Pfam" id="PF08220">
    <property type="entry name" value="HTH_DeoR"/>
    <property type="match status" value="1"/>
</dbReference>
<keyword evidence="6" id="KW-1185">Reference proteome</keyword>